<evidence type="ECO:0000259" key="2">
    <source>
        <dbReference type="Pfam" id="PF20469"/>
    </source>
</evidence>
<dbReference type="Pfam" id="PF20469">
    <property type="entry name" value="OLD-like_TOPRIM"/>
    <property type="match status" value="1"/>
</dbReference>
<keyword evidence="4" id="KW-1185">Reference proteome</keyword>
<dbReference type="InterPro" id="IPR051396">
    <property type="entry name" value="Bact_Antivir_Def_Nuclease"/>
</dbReference>
<proteinExistence type="predicted"/>
<gene>
    <name evidence="3" type="ORF">SAMN04489716_9226</name>
</gene>
<reference evidence="3 4" key="1">
    <citation type="submission" date="2016-10" db="EMBL/GenBank/DDBJ databases">
        <authorList>
            <person name="de Groot N.N."/>
        </authorList>
    </citation>
    <scope>NUCLEOTIDE SEQUENCE [LARGE SCALE GENOMIC DNA]</scope>
    <source>
        <strain evidence="3 4">DSM 43941</strain>
    </source>
</reference>
<dbReference type="STRING" id="113562.SAMN04489716_9226"/>
<name>A0A1H2DCM9_9ACTN</name>
<accession>A0A1H2DCM9</accession>
<dbReference type="PANTHER" id="PTHR43581">
    <property type="entry name" value="ATP/GTP PHOSPHATASE"/>
    <property type="match status" value="1"/>
</dbReference>
<dbReference type="InterPro" id="IPR003959">
    <property type="entry name" value="ATPase_AAA_core"/>
</dbReference>
<dbReference type="SUPFAM" id="SSF52540">
    <property type="entry name" value="P-loop containing nucleoside triphosphate hydrolases"/>
    <property type="match status" value="1"/>
</dbReference>
<dbReference type="Proteomes" id="UP000198688">
    <property type="component" value="Chromosome I"/>
</dbReference>
<dbReference type="GO" id="GO:0004519">
    <property type="term" value="F:endonuclease activity"/>
    <property type="evidence" value="ECO:0007669"/>
    <property type="project" value="UniProtKB-KW"/>
</dbReference>
<dbReference type="InterPro" id="IPR034139">
    <property type="entry name" value="TOPRIM_OLD"/>
</dbReference>
<dbReference type="AlphaFoldDB" id="A0A1H2DCM9"/>
<dbReference type="GO" id="GO:0005524">
    <property type="term" value="F:ATP binding"/>
    <property type="evidence" value="ECO:0007669"/>
    <property type="project" value="InterPro"/>
</dbReference>
<dbReference type="InterPro" id="IPR027417">
    <property type="entry name" value="P-loop_NTPase"/>
</dbReference>
<evidence type="ECO:0000259" key="1">
    <source>
        <dbReference type="Pfam" id="PF13304"/>
    </source>
</evidence>
<dbReference type="OrthoDB" id="3237462at2"/>
<dbReference type="EMBL" id="LT629758">
    <property type="protein sequence ID" value="SDT80493.1"/>
    <property type="molecule type" value="Genomic_DNA"/>
</dbReference>
<dbReference type="PANTHER" id="PTHR43581:SF3">
    <property type="entry name" value="AAA+ ATPASE DOMAIN-CONTAINING PROTEIN"/>
    <property type="match status" value="1"/>
</dbReference>
<dbReference type="RefSeq" id="WP_092555725.1">
    <property type="nucleotide sequence ID" value="NZ_BOMJ01000085.1"/>
</dbReference>
<keyword evidence="3" id="KW-0378">Hydrolase</keyword>
<evidence type="ECO:0000313" key="3">
    <source>
        <dbReference type="EMBL" id="SDT80493.1"/>
    </source>
</evidence>
<sequence>MQIRRVIARNFRGSQHADWTLPQQRFLCLVGAGDSTKTTLLDAIALVLTPRWGVQFTDADFHAGNLAEPIVLQLVVGDLDGTMLADSLFGLDLCGLTGDGQLVHDPVDGAEPCVMLQLRVDEELEPEWTVVRPGSVEPGQPVSAAKRKALGLFRIDDRVDTHLRWGRGSALSRMTDAGGSGRAVTLASRAARDAIFNGPQTELHAVAGRVAAAVSEIGGRAYTGLQPGLDPQGASSTSALLLHDDRIPLTSAGLGTRRLTSIAVQEIAAVGGDIVIIDEIEHGLEPHRLLHVLHRLKRKAVDESGQVIITTHSPIAVQALQAQDIFVVRSAAGETTVSQVPADVEEAQGALRACPAAVLARKVVVGEGKTEVGLARHLIRSWDAEQIAAGRPTHAALGAALVDGVGKTAPVRSKIFQSLDITALLLVDNDDRNVDDDIQAAMKAGVTVVRWQENNSTEAEIISTLDVKALTDLLQFAVQIHDEQVIRDAVVARLKNVASPGLLDPDSWLTAGHTLDEIRHAVAEAAKKKEWFKREDRGELLGAFILAHWGHYKDVVLGRRLAELRRFIYEA</sequence>
<feature type="domain" description="OLD protein-like TOPRIM" evidence="2">
    <location>
        <begin position="359"/>
        <end position="430"/>
    </location>
</feature>
<dbReference type="Pfam" id="PF13304">
    <property type="entry name" value="AAA_21"/>
    <property type="match status" value="1"/>
</dbReference>
<dbReference type="Gene3D" id="3.40.50.300">
    <property type="entry name" value="P-loop containing nucleotide triphosphate hydrolases"/>
    <property type="match status" value="2"/>
</dbReference>
<protein>
    <submittedName>
        <fullName evidence="3">Predicted ATP-dependent endonuclease of the OLD family, contains P-loop ATPase and TOPRIM domains</fullName>
    </submittedName>
</protein>
<dbReference type="GO" id="GO:0016887">
    <property type="term" value="F:ATP hydrolysis activity"/>
    <property type="evidence" value="ECO:0007669"/>
    <property type="project" value="InterPro"/>
</dbReference>
<evidence type="ECO:0000313" key="4">
    <source>
        <dbReference type="Proteomes" id="UP000198688"/>
    </source>
</evidence>
<organism evidence="3 4">
    <name type="scientific">Actinoplanes derwentensis</name>
    <dbReference type="NCBI Taxonomy" id="113562"/>
    <lineage>
        <taxon>Bacteria</taxon>
        <taxon>Bacillati</taxon>
        <taxon>Actinomycetota</taxon>
        <taxon>Actinomycetes</taxon>
        <taxon>Micromonosporales</taxon>
        <taxon>Micromonosporaceae</taxon>
        <taxon>Actinoplanes</taxon>
    </lineage>
</organism>
<keyword evidence="3" id="KW-0255">Endonuclease</keyword>
<keyword evidence="3" id="KW-0540">Nuclease</keyword>
<feature type="domain" description="ATPase AAA-type core" evidence="1">
    <location>
        <begin position="26"/>
        <end position="315"/>
    </location>
</feature>